<protein>
    <submittedName>
        <fullName evidence="1">13004_t:CDS:1</fullName>
    </submittedName>
</protein>
<comment type="caution">
    <text evidence="1">The sequence shown here is derived from an EMBL/GenBank/DDBJ whole genome shotgun (WGS) entry which is preliminary data.</text>
</comment>
<feature type="non-terminal residue" evidence="1">
    <location>
        <position position="1"/>
    </location>
</feature>
<accession>A0ACA9PQX4</accession>
<keyword evidence="2" id="KW-1185">Reference proteome</keyword>
<reference evidence="1" key="1">
    <citation type="submission" date="2021-06" db="EMBL/GenBank/DDBJ databases">
        <authorList>
            <person name="Kallberg Y."/>
            <person name="Tangrot J."/>
            <person name="Rosling A."/>
        </authorList>
    </citation>
    <scope>NUCLEOTIDE SEQUENCE</scope>
    <source>
        <strain evidence="1">IL203A</strain>
    </source>
</reference>
<gene>
    <name evidence="1" type="ORF">DHETER_LOCUS12599</name>
</gene>
<proteinExistence type="predicted"/>
<evidence type="ECO:0000313" key="1">
    <source>
        <dbReference type="EMBL" id="CAG8717027.1"/>
    </source>
</evidence>
<organism evidence="1 2">
    <name type="scientific">Dentiscutata heterogama</name>
    <dbReference type="NCBI Taxonomy" id="1316150"/>
    <lineage>
        <taxon>Eukaryota</taxon>
        <taxon>Fungi</taxon>
        <taxon>Fungi incertae sedis</taxon>
        <taxon>Mucoromycota</taxon>
        <taxon>Glomeromycotina</taxon>
        <taxon>Glomeromycetes</taxon>
        <taxon>Diversisporales</taxon>
        <taxon>Gigasporaceae</taxon>
        <taxon>Dentiscutata</taxon>
    </lineage>
</organism>
<name>A0ACA9PQX4_9GLOM</name>
<evidence type="ECO:0000313" key="2">
    <source>
        <dbReference type="Proteomes" id="UP000789702"/>
    </source>
</evidence>
<dbReference type="EMBL" id="CAJVPU010031482">
    <property type="protein sequence ID" value="CAG8717027.1"/>
    <property type="molecule type" value="Genomic_DNA"/>
</dbReference>
<dbReference type="Proteomes" id="UP000789702">
    <property type="component" value="Unassembled WGS sequence"/>
</dbReference>
<sequence length="268" mass="31339">CIRATPQVTDMSDEEKRIVDKVLFKKSLKIQTNRIPNNSRIIKTNVLVDIGKTAGNSTLNFPSPLLRATYLQDRFGYVTRSTSPPKTFEDFIKSVFAKMNPKILQNSKGKGENGRLFERVWQMEFYRASLQILPDDIYPSVDVGKVFRSKGYVDFYINDKRNWAIELLRDREKLNEHKKRVQEVGIYNPILKHTKQWAIIDIRNCKMKAPEPEKREKNDIYVICSENFEFVQIMYPDGTNEDVRLLGEENLLDHDISEFSDDSMEIFD</sequence>